<evidence type="ECO:0000256" key="4">
    <source>
        <dbReference type="ARBA" id="ARBA00023242"/>
    </source>
</evidence>
<name>A0A3R7M344_PENVA</name>
<dbReference type="GO" id="GO:0048646">
    <property type="term" value="P:anatomical structure formation involved in morphogenesis"/>
    <property type="evidence" value="ECO:0007669"/>
    <property type="project" value="UniProtKB-ARBA"/>
</dbReference>
<evidence type="ECO:0000256" key="2">
    <source>
        <dbReference type="ARBA" id="ARBA00023125"/>
    </source>
</evidence>
<keyword evidence="9" id="KW-1185">Reference proteome</keyword>
<dbReference type="EMBL" id="QCYY01003012">
    <property type="protein sequence ID" value="ROT65960.1"/>
    <property type="molecule type" value="Genomic_DNA"/>
</dbReference>
<dbReference type="InterPro" id="IPR009057">
    <property type="entry name" value="Homeodomain-like_sf"/>
</dbReference>
<proteinExistence type="predicted"/>
<gene>
    <name evidence="8" type="ORF">C7M84_016052</name>
</gene>
<dbReference type="InterPro" id="IPR008422">
    <property type="entry name" value="KN_HD"/>
</dbReference>
<dbReference type="PROSITE" id="PS50071">
    <property type="entry name" value="HOMEOBOX_2"/>
    <property type="match status" value="1"/>
</dbReference>
<keyword evidence="2 5" id="KW-0238">DNA-binding</keyword>
<dbReference type="Proteomes" id="UP000283509">
    <property type="component" value="Unassembled WGS sequence"/>
</dbReference>
<feature type="DNA-binding region" description="Homeobox" evidence="5">
    <location>
        <begin position="401"/>
        <end position="463"/>
    </location>
</feature>
<feature type="compositionally biased region" description="Pro residues" evidence="6">
    <location>
        <begin position="82"/>
        <end position="91"/>
    </location>
</feature>
<evidence type="ECO:0000259" key="7">
    <source>
        <dbReference type="PROSITE" id="PS50071"/>
    </source>
</evidence>
<dbReference type="GO" id="GO:0000987">
    <property type="term" value="F:cis-regulatory region sequence-specific DNA binding"/>
    <property type="evidence" value="ECO:0007669"/>
    <property type="project" value="UniProtKB-ARBA"/>
</dbReference>
<evidence type="ECO:0000313" key="8">
    <source>
        <dbReference type="EMBL" id="ROT65960.1"/>
    </source>
</evidence>
<keyword evidence="4 5" id="KW-0539">Nucleus</keyword>
<reference evidence="8 9" key="1">
    <citation type="submission" date="2018-04" db="EMBL/GenBank/DDBJ databases">
        <authorList>
            <person name="Zhang X."/>
            <person name="Yuan J."/>
            <person name="Li F."/>
            <person name="Xiang J."/>
        </authorList>
    </citation>
    <scope>NUCLEOTIDE SEQUENCE [LARGE SCALE GENOMIC DNA]</scope>
    <source>
        <tissue evidence="8">Muscle</tissue>
    </source>
</reference>
<dbReference type="PANTHER" id="PTHR11850">
    <property type="entry name" value="HOMEOBOX PROTEIN TRANSCRIPTION FACTORS"/>
    <property type="match status" value="1"/>
</dbReference>
<feature type="compositionally biased region" description="Low complexity" evidence="6">
    <location>
        <begin position="102"/>
        <end position="118"/>
    </location>
</feature>
<protein>
    <recommendedName>
        <fullName evidence="7">Homeobox domain-containing protein</fullName>
    </recommendedName>
</protein>
<feature type="compositionally biased region" description="Basic and acidic residues" evidence="6">
    <location>
        <begin position="346"/>
        <end position="361"/>
    </location>
</feature>
<dbReference type="SMART" id="SM00389">
    <property type="entry name" value="HOX"/>
    <property type="match status" value="1"/>
</dbReference>
<dbReference type="OrthoDB" id="21495at2759"/>
<feature type="compositionally biased region" description="Polar residues" evidence="6">
    <location>
        <begin position="19"/>
        <end position="35"/>
    </location>
</feature>
<evidence type="ECO:0000256" key="1">
    <source>
        <dbReference type="ARBA" id="ARBA00004123"/>
    </source>
</evidence>
<dbReference type="InterPro" id="IPR050224">
    <property type="entry name" value="TALE_homeobox"/>
</dbReference>
<keyword evidence="3 5" id="KW-0371">Homeobox</keyword>
<sequence length="748" mass="82609">MGPIRAFVRPPHGAAPGESVTTASLFSPSHHQSFSARHRPFSAAHATPSSLGAHDQLFNPRACASPEPPRVGLGSSLGSSETPPPPPPARPCSPHRHFKKILPPGAAAALQLPQHPRLSLARSDTAPGGPVGAGGAGRNSCGDARDDKDESDWKKDTAGGKWKRDFDKHKWNKAYSEVKWKKENSYKWKKERRDVGWKKDKDEYKWKGERAAPATCATPEAKPDITGSGGRRGDGSRHEAWPISDIVETEDEEGEVGARSSDAYEQAAWEKEGEKAGPGAGKEGEGEAGLGNASPENPNLVIRAAVAPEHAHTRVPEHTASVSRASHASENPFCKRPSLLQEEDEYSRVRESQETSGHDRSDGEEDLDADRKDDEGDVPRDGVRATQRLRPRSYRQFLLTRERRSREFLKARSYHLGRWFVTHFTHPYPSKEQKDQLASRTNMTRNQVSEWFGNMRRRIREATRGLGVCWEEKVRVYNSVITGKSEPLPIESGDAINTWVPPISQEPSSLDTSEEVSVTPKFKTTLLHRYLSNSFESPGRREDEGSVVRPPAASSPPLGDESRAAHDPYASPGTLKPVVLPLCTSSPKDNIQARWNTSFEHVKDTAVLVPRKVSQGKAEHRVKCGRTPLLMDGRMESLKRSFSDSLNEEDLHSPGAKRQRSTEPAVEWLHQASTSQEPASVVLYRRRSEAWASGAQASTSSSLHLSAWNAHAICGDSRSSDDDGSDEQCFRQPEELAAAYTLMQLQHM</sequence>
<dbReference type="SUPFAM" id="SSF46689">
    <property type="entry name" value="Homeodomain-like"/>
    <property type="match status" value="1"/>
</dbReference>
<dbReference type="Pfam" id="PF05920">
    <property type="entry name" value="Homeobox_KN"/>
    <property type="match status" value="1"/>
</dbReference>
<accession>A0A3R7M344</accession>
<feature type="compositionally biased region" description="Basic and acidic residues" evidence="6">
    <location>
        <begin position="143"/>
        <end position="164"/>
    </location>
</feature>
<dbReference type="GO" id="GO:0005634">
    <property type="term" value="C:nucleus"/>
    <property type="evidence" value="ECO:0007669"/>
    <property type="project" value="UniProtKB-SubCell"/>
</dbReference>
<evidence type="ECO:0000313" key="9">
    <source>
        <dbReference type="Proteomes" id="UP000283509"/>
    </source>
</evidence>
<dbReference type="GO" id="GO:0006355">
    <property type="term" value="P:regulation of DNA-templated transcription"/>
    <property type="evidence" value="ECO:0007669"/>
    <property type="project" value="InterPro"/>
</dbReference>
<reference evidence="8 9" key="2">
    <citation type="submission" date="2019-01" db="EMBL/GenBank/DDBJ databases">
        <title>The decoding of complex shrimp genome reveals the adaptation for benthos swimmer, frequently molting mechanism and breeding impact on genome.</title>
        <authorList>
            <person name="Sun Y."/>
            <person name="Gao Y."/>
            <person name="Yu Y."/>
        </authorList>
    </citation>
    <scope>NUCLEOTIDE SEQUENCE [LARGE SCALE GENOMIC DNA]</scope>
    <source>
        <tissue evidence="8">Muscle</tissue>
    </source>
</reference>
<feature type="region of interest" description="Disordered" evidence="6">
    <location>
        <begin position="210"/>
        <end position="387"/>
    </location>
</feature>
<feature type="region of interest" description="Disordered" evidence="6">
    <location>
        <begin position="533"/>
        <end position="573"/>
    </location>
</feature>
<dbReference type="InterPro" id="IPR001356">
    <property type="entry name" value="HD"/>
</dbReference>
<feature type="domain" description="Homeobox" evidence="7">
    <location>
        <begin position="399"/>
        <end position="462"/>
    </location>
</feature>
<dbReference type="Gene3D" id="1.10.10.60">
    <property type="entry name" value="Homeodomain-like"/>
    <property type="match status" value="1"/>
</dbReference>
<feature type="compositionally biased region" description="Low complexity" evidence="6">
    <location>
        <begin position="70"/>
        <end position="81"/>
    </location>
</feature>
<comment type="caution">
    <text evidence="8">The sequence shown here is derived from an EMBL/GenBank/DDBJ whole genome shotgun (WGS) entry which is preliminary data.</text>
</comment>
<evidence type="ECO:0000256" key="5">
    <source>
        <dbReference type="PROSITE-ProRule" id="PRU00108"/>
    </source>
</evidence>
<feature type="compositionally biased region" description="Basic and acidic residues" evidence="6">
    <location>
        <begin position="369"/>
        <end position="383"/>
    </location>
</feature>
<evidence type="ECO:0000256" key="6">
    <source>
        <dbReference type="SAM" id="MobiDB-lite"/>
    </source>
</evidence>
<feature type="compositionally biased region" description="Basic and acidic residues" evidence="6">
    <location>
        <begin position="231"/>
        <end position="240"/>
    </location>
</feature>
<feature type="region of interest" description="Disordered" evidence="6">
    <location>
        <begin position="643"/>
        <end position="665"/>
    </location>
</feature>
<dbReference type="CDD" id="cd00086">
    <property type="entry name" value="homeodomain"/>
    <property type="match status" value="1"/>
</dbReference>
<dbReference type="AlphaFoldDB" id="A0A3R7M344"/>
<dbReference type="STRING" id="6689.A0A3R7M344"/>
<organism evidence="8 9">
    <name type="scientific">Penaeus vannamei</name>
    <name type="common">Whiteleg shrimp</name>
    <name type="synonym">Litopenaeus vannamei</name>
    <dbReference type="NCBI Taxonomy" id="6689"/>
    <lineage>
        <taxon>Eukaryota</taxon>
        <taxon>Metazoa</taxon>
        <taxon>Ecdysozoa</taxon>
        <taxon>Arthropoda</taxon>
        <taxon>Crustacea</taxon>
        <taxon>Multicrustacea</taxon>
        <taxon>Malacostraca</taxon>
        <taxon>Eumalacostraca</taxon>
        <taxon>Eucarida</taxon>
        <taxon>Decapoda</taxon>
        <taxon>Dendrobranchiata</taxon>
        <taxon>Penaeoidea</taxon>
        <taxon>Penaeidae</taxon>
        <taxon>Penaeus</taxon>
    </lineage>
</organism>
<comment type="subcellular location">
    <subcellularLocation>
        <location evidence="1 5">Nucleus</location>
    </subcellularLocation>
</comment>
<feature type="compositionally biased region" description="Polar residues" evidence="6">
    <location>
        <begin position="320"/>
        <end position="329"/>
    </location>
</feature>
<feature type="region of interest" description="Disordered" evidence="6">
    <location>
        <begin position="1"/>
        <end position="164"/>
    </location>
</feature>
<dbReference type="GO" id="GO:0001654">
    <property type="term" value="P:eye development"/>
    <property type="evidence" value="ECO:0007669"/>
    <property type="project" value="UniProtKB-ARBA"/>
</dbReference>
<evidence type="ECO:0000256" key="3">
    <source>
        <dbReference type="ARBA" id="ARBA00023155"/>
    </source>
</evidence>